<proteinExistence type="predicted"/>
<dbReference type="EMBL" id="FOMO01000002">
    <property type="protein sequence ID" value="SFD53418.1"/>
    <property type="molecule type" value="Genomic_DNA"/>
</dbReference>
<evidence type="ECO:0000313" key="2">
    <source>
        <dbReference type="Proteomes" id="UP000243950"/>
    </source>
</evidence>
<name>A0A1I1T8G0_PSEOC</name>
<dbReference type="Proteomes" id="UP000243950">
    <property type="component" value="Unassembled WGS sequence"/>
</dbReference>
<dbReference type="AlphaFoldDB" id="A0A1I1T8G0"/>
<keyword evidence="2" id="KW-1185">Reference proteome</keyword>
<protein>
    <submittedName>
        <fullName evidence="1">Uncharacterized protein</fullName>
    </submittedName>
</protein>
<accession>A0A1I1T8G0</accession>
<sequence>MPDPAFIPADSPWRNPCTPQRGIAHAHFYLTNLAALAA</sequence>
<reference evidence="2" key="1">
    <citation type="submission" date="2016-10" db="EMBL/GenBank/DDBJ databases">
        <authorList>
            <person name="Varghese N."/>
            <person name="Submissions S."/>
        </authorList>
    </citation>
    <scope>NUCLEOTIDE SEQUENCE [LARGE SCALE GENOMIC DNA]</scope>
    <source>
        <strain evidence="2">JCM 2783</strain>
    </source>
</reference>
<organism evidence="1 2">
    <name type="scientific">Pseudomonas straminea</name>
    <dbReference type="NCBI Taxonomy" id="47882"/>
    <lineage>
        <taxon>Bacteria</taxon>
        <taxon>Pseudomonadati</taxon>
        <taxon>Pseudomonadota</taxon>
        <taxon>Gammaproteobacteria</taxon>
        <taxon>Pseudomonadales</taxon>
        <taxon>Pseudomonadaceae</taxon>
        <taxon>Phytopseudomonas</taxon>
    </lineage>
</organism>
<evidence type="ECO:0000313" key="1">
    <source>
        <dbReference type="EMBL" id="SFD53418.1"/>
    </source>
</evidence>
<gene>
    <name evidence="1" type="ORF">SAMN05216372_102288</name>
</gene>